<name>A0AA96WJY9_9CYAN</name>
<gene>
    <name evidence="1" type="ORF">HJG54_26610</name>
</gene>
<protein>
    <submittedName>
        <fullName evidence="1">Recombinase family protein</fullName>
    </submittedName>
</protein>
<dbReference type="RefSeq" id="WP_316432238.1">
    <property type="nucleotide sequence ID" value="NZ_CP053586.1"/>
</dbReference>
<sequence>MQYHNKSFQAGSVPTTSIWYTGATGSGKTTRLIEQLRHWTGVQTAGVQSPESGFSLVSQAPPCLIFAASSSNRLSLLDRIAPAATPASSTLFECFTPVGFFQNEVMQFWPLLMAQLELKTEAPMRLHPETEQELAARLWQPQLESGQLRQTGVPDAMMVQRTLELLRLAAASGTPHEQIPLLLEEGLTEQAGSPQLWRQMGDAVNRWWRWCLERGILTYAILSELYWRYLLPNPRYQQQLKQRYRAVLADDVDEYPAAARALFEFFLDQDIPAAFSFNPQGGIRLGLGADPDYWAGLAERCRVELLQPPADNLAVGWGQVVVEAIRNPLSMPQLPDSVRLIQTVSKAQLLRQTAEIIATAVQSQEVQPQEIAIIAPGLDAITRYTLEEILSSKGIPLVLLNLQQPLVRSPLVRSLLTLLALIYPNLGRLVDREAVAEMLVILSQSQPRAAVAASAPDAPSFSITPQGMAGKPRIDPVRAGLLADHCFVPDPLTPQLLPATSFPRWDRLGYQAAEAYGEFLQWLTVQQQQATISPAVMIERAIQRFFSGELTYDQQTLLRELMEAAQHYWEVESRLGQFNRTPVSAATTAGRFIQLLRAGTITGNPPAEARDPAKPAVTLATIYQYRSERLYHRWQFWLDAGSPFWLTGRVSLFAAPLFLRQRLNRIWTAADEFTANQNYLEREIVDLLGRVTDSSDQRSVRVYLCHCDLAVNGQEQSGALMPIVNAAVPVN</sequence>
<proteinExistence type="predicted"/>
<reference evidence="1" key="1">
    <citation type="submission" date="2020-05" db="EMBL/GenBank/DDBJ databases">
        <authorList>
            <person name="Zhu T."/>
            <person name="Keshari N."/>
            <person name="Lu X."/>
        </authorList>
    </citation>
    <scope>NUCLEOTIDE SEQUENCE</scope>
    <source>
        <strain evidence="1">NK1-12</strain>
    </source>
</reference>
<dbReference type="InterPro" id="IPR027417">
    <property type="entry name" value="P-loop_NTPase"/>
</dbReference>
<evidence type="ECO:0000313" key="1">
    <source>
        <dbReference type="EMBL" id="WNZ26045.1"/>
    </source>
</evidence>
<dbReference type="AlphaFoldDB" id="A0AA96WJY9"/>
<dbReference type="EMBL" id="CP053586">
    <property type="protein sequence ID" value="WNZ26045.1"/>
    <property type="molecule type" value="Genomic_DNA"/>
</dbReference>
<organism evidence="1">
    <name type="scientific">Leptolyngbya sp. NK1-12</name>
    <dbReference type="NCBI Taxonomy" id="2547451"/>
    <lineage>
        <taxon>Bacteria</taxon>
        <taxon>Bacillati</taxon>
        <taxon>Cyanobacteriota</taxon>
        <taxon>Cyanophyceae</taxon>
        <taxon>Leptolyngbyales</taxon>
        <taxon>Leptolyngbyaceae</taxon>
        <taxon>Leptolyngbya group</taxon>
        <taxon>Leptolyngbya</taxon>
    </lineage>
</organism>
<accession>A0AA96WJY9</accession>
<dbReference type="SUPFAM" id="SSF52540">
    <property type="entry name" value="P-loop containing nucleoside triphosphate hydrolases"/>
    <property type="match status" value="1"/>
</dbReference>